<dbReference type="AlphaFoldDB" id="A0A6G1E692"/>
<dbReference type="EMBL" id="SPHZ02000005">
    <property type="protein sequence ID" value="KAF0920300.1"/>
    <property type="molecule type" value="Genomic_DNA"/>
</dbReference>
<organism evidence="1 2">
    <name type="scientific">Oryza meyeriana var. granulata</name>
    <dbReference type="NCBI Taxonomy" id="110450"/>
    <lineage>
        <taxon>Eukaryota</taxon>
        <taxon>Viridiplantae</taxon>
        <taxon>Streptophyta</taxon>
        <taxon>Embryophyta</taxon>
        <taxon>Tracheophyta</taxon>
        <taxon>Spermatophyta</taxon>
        <taxon>Magnoliopsida</taxon>
        <taxon>Liliopsida</taxon>
        <taxon>Poales</taxon>
        <taxon>Poaceae</taxon>
        <taxon>BOP clade</taxon>
        <taxon>Oryzoideae</taxon>
        <taxon>Oryzeae</taxon>
        <taxon>Oryzinae</taxon>
        <taxon>Oryza</taxon>
        <taxon>Oryza meyeriana</taxon>
    </lineage>
</organism>
<gene>
    <name evidence="1" type="ORF">E2562_034628</name>
</gene>
<name>A0A6G1E692_9ORYZ</name>
<evidence type="ECO:0000313" key="1">
    <source>
        <dbReference type="EMBL" id="KAF0920300.1"/>
    </source>
</evidence>
<reference evidence="1 2" key="1">
    <citation type="submission" date="2019-11" db="EMBL/GenBank/DDBJ databases">
        <title>Whole genome sequence of Oryza granulata.</title>
        <authorList>
            <person name="Li W."/>
        </authorList>
    </citation>
    <scope>NUCLEOTIDE SEQUENCE [LARGE SCALE GENOMIC DNA]</scope>
    <source>
        <strain evidence="2">cv. Menghai</strain>
        <tissue evidence="1">Leaf</tissue>
    </source>
</reference>
<dbReference type="Proteomes" id="UP000479710">
    <property type="component" value="Unassembled WGS sequence"/>
</dbReference>
<evidence type="ECO:0000313" key="2">
    <source>
        <dbReference type="Proteomes" id="UP000479710"/>
    </source>
</evidence>
<sequence>MTRCLVWAGELVDTQKAGEGLGSDTLYLRLAGLDVAGFGRRGGRQLQPVVWATLVPCPANLRRGTGGEVSGSAAARCMADGEGGERLE</sequence>
<accession>A0A6G1E692</accession>
<keyword evidence="2" id="KW-1185">Reference proteome</keyword>
<comment type="caution">
    <text evidence="1">The sequence shown here is derived from an EMBL/GenBank/DDBJ whole genome shotgun (WGS) entry which is preliminary data.</text>
</comment>
<protein>
    <submittedName>
        <fullName evidence="1">Uncharacterized protein</fullName>
    </submittedName>
</protein>
<dbReference type="OrthoDB" id="673608at2759"/>
<proteinExistence type="predicted"/>